<organism evidence="2 3">
    <name type="scientific">Frondihabitans cladoniiphilus</name>
    <dbReference type="NCBI Taxonomy" id="715785"/>
    <lineage>
        <taxon>Bacteria</taxon>
        <taxon>Bacillati</taxon>
        <taxon>Actinomycetota</taxon>
        <taxon>Actinomycetes</taxon>
        <taxon>Micrococcales</taxon>
        <taxon>Microbacteriaceae</taxon>
        <taxon>Frondihabitans</taxon>
    </lineage>
</organism>
<name>A0ABP8W7M0_9MICO</name>
<protein>
    <submittedName>
        <fullName evidence="2">Uncharacterized protein</fullName>
    </submittedName>
</protein>
<evidence type="ECO:0000313" key="2">
    <source>
        <dbReference type="EMBL" id="GAA4683632.1"/>
    </source>
</evidence>
<keyword evidence="3" id="KW-1185">Reference proteome</keyword>
<comment type="caution">
    <text evidence="2">The sequence shown here is derived from an EMBL/GenBank/DDBJ whole genome shotgun (WGS) entry which is preliminary data.</text>
</comment>
<feature type="compositionally biased region" description="Low complexity" evidence="1">
    <location>
        <begin position="163"/>
        <end position="179"/>
    </location>
</feature>
<sequence length="210" mass="22283">MRVLLHPRRMTLTASAPQSDLDPSLLDSHLPLTSPVLLDQRVRQLVPCAVQTQLWLLLLDADDVQLPVMIPIGDLPLRASAAAGEGLTELLGTLHREFGAASFVFIVERPGPARPSESDCEWIRHLCAAGSEVYSIRRVYLCHDEGIASYDESDLDELPPMAAPSGSGATSGTSSGAAPCPAPARPRSECDGACGCDDDCGSECECDEAA</sequence>
<gene>
    <name evidence="2" type="ORF">GCM10025780_31700</name>
</gene>
<dbReference type="EMBL" id="BAABLM010000010">
    <property type="protein sequence ID" value="GAA4683632.1"/>
    <property type="molecule type" value="Genomic_DNA"/>
</dbReference>
<accession>A0ABP8W7M0</accession>
<feature type="region of interest" description="Disordered" evidence="1">
    <location>
        <begin position="154"/>
        <end position="190"/>
    </location>
</feature>
<evidence type="ECO:0000313" key="3">
    <source>
        <dbReference type="Proteomes" id="UP001501295"/>
    </source>
</evidence>
<dbReference type="Proteomes" id="UP001501295">
    <property type="component" value="Unassembled WGS sequence"/>
</dbReference>
<proteinExistence type="predicted"/>
<reference evidence="3" key="1">
    <citation type="journal article" date="2019" name="Int. J. Syst. Evol. Microbiol.">
        <title>The Global Catalogue of Microorganisms (GCM) 10K type strain sequencing project: providing services to taxonomists for standard genome sequencing and annotation.</title>
        <authorList>
            <consortium name="The Broad Institute Genomics Platform"/>
            <consortium name="The Broad Institute Genome Sequencing Center for Infectious Disease"/>
            <person name="Wu L."/>
            <person name="Ma J."/>
        </authorList>
    </citation>
    <scope>NUCLEOTIDE SEQUENCE [LARGE SCALE GENOMIC DNA]</scope>
    <source>
        <strain evidence="3">JCM 18956</strain>
    </source>
</reference>
<evidence type="ECO:0000256" key="1">
    <source>
        <dbReference type="SAM" id="MobiDB-lite"/>
    </source>
</evidence>